<evidence type="ECO:0000313" key="1">
    <source>
        <dbReference type="EMBL" id="RKH68994.1"/>
    </source>
</evidence>
<accession>A0A3A8R130</accession>
<name>A0A3A8R130_9BACT</name>
<gene>
    <name evidence="1" type="ORF">D7V93_00265</name>
</gene>
<evidence type="ECO:0000313" key="2">
    <source>
        <dbReference type="Proteomes" id="UP000272888"/>
    </source>
</evidence>
<dbReference type="AlphaFoldDB" id="A0A3A8R130"/>
<organism evidence="1 2">
    <name type="scientific">Corallococcus llansteffanensis</name>
    <dbReference type="NCBI Taxonomy" id="2316731"/>
    <lineage>
        <taxon>Bacteria</taxon>
        <taxon>Pseudomonadati</taxon>
        <taxon>Myxococcota</taxon>
        <taxon>Myxococcia</taxon>
        <taxon>Myxococcales</taxon>
        <taxon>Cystobacterineae</taxon>
        <taxon>Myxococcaceae</taxon>
        <taxon>Corallococcus</taxon>
    </lineage>
</organism>
<reference evidence="2" key="1">
    <citation type="submission" date="2018-09" db="EMBL/GenBank/DDBJ databases">
        <authorList>
            <person name="Livingstone P.G."/>
            <person name="Whitworth D.E."/>
        </authorList>
    </citation>
    <scope>NUCLEOTIDE SEQUENCE [LARGE SCALE GENOMIC DNA]</scope>
    <source>
        <strain evidence="2">CA051B</strain>
    </source>
</reference>
<proteinExistence type="predicted"/>
<keyword evidence="2" id="KW-1185">Reference proteome</keyword>
<dbReference type="RefSeq" id="WP_120641393.1">
    <property type="nucleotide sequence ID" value="NZ_RAWB01000002.1"/>
</dbReference>
<protein>
    <submittedName>
        <fullName evidence="1">Uncharacterized protein</fullName>
    </submittedName>
</protein>
<dbReference type="EMBL" id="RAWB01000002">
    <property type="protein sequence ID" value="RKH68994.1"/>
    <property type="molecule type" value="Genomic_DNA"/>
</dbReference>
<dbReference type="Proteomes" id="UP000272888">
    <property type="component" value="Unassembled WGS sequence"/>
</dbReference>
<comment type="caution">
    <text evidence="1">The sequence shown here is derived from an EMBL/GenBank/DDBJ whole genome shotgun (WGS) entry which is preliminary data.</text>
</comment>
<sequence>MSDLPAFIDAHPRDGGPGARGGFAGHAFALALDMEPEDIADSIPLDALVVDAGRAYSPPFRTVGAREGAMKPE</sequence>